<feature type="transmembrane region" description="Helical" evidence="1">
    <location>
        <begin position="962"/>
        <end position="984"/>
    </location>
</feature>
<keyword evidence="1" id="KW-0812">Transmembrane</keyword>
<evidence type="ECO:0000313" key="2">
    <source>
        <dbReference type="EMBL" id="UVD81894.1"/>
    </source>
</evidence>
<dbReference type="EMBL" id="CP102734">
    <property type="protein sequence ID" value="UVD81894.1"/>
    <property type="molecule type" value="Genomic_DNA"/>
</dbReference>
<reference evidence="2" key="1">
    <citation type="submission" date="2022-08" db="EMBL/GenBank/DDBJ databases">
        <title>Complete genome of Mycoplasma iguanae type strain 2327.</title>
        <authorList>
            <person name="Spergser J."/>
        </authorList>
    </citation>
    <scope>NUCLEOTIDE SEQUENCE</scope>
    <source>
        <strain evidence="2">2327</strain>
    </source>
</reference>
<dbReference type="RefSeq" id="WP_258211068.1">
    <property type="nucleotide sequence ID" value="NZ_CP102734.1"/>
</dbReference>
<evidence type="ECO:0000313" key="3">
    <source>
        <dbReference type="Proteomes" id="UP001059252"/>
    </source>
</evidence>
<name>A0ABY5RAU7_9MOLU</name>
<protein>
    <submittedName>
        <fullName evidence="2">Uncharacterized protein</fullName>
    </submittedName>
</protein>
<organism evidence="2 3">
    <name type="scientific">Mycoplasma iguanae</name>
    <dbReference type="NCBI Taxonomy" id="292461"/>
    <lineage>
        <taxon>Bacteria</taxon>
        <taxon>Bacillati</taxon>
        <taxon>Mycoplasmatota</taxon>
        <taxon>Mollicutes</taxon>
        <taxon>Mycoplasmataceae</taxon>
        <taxon>Mycoplasma</taxon>
    </lineage>
</organism>
<keyword evidence="1" id="KW-1133">Transmembrane helix</keyword>
<evidence type="ECO:0000256" key="1">
    <source>
        <dbReference type="SAM" id="Phobius"/>
    </source>
</evidence>
<accession>A0ABY5RAU7</accession>
<sequence>MKYKNKIRKTMIKGLIPLTIFAASFGISSTVFINHFIKPKKIAPKTFNSETIQNQQLTKKNKNVIATLDGSSFIQNEGRILKKRNINGALELTITLQDSSDAVLSMANFEFLNQSYLALITKNAKLIIYNLANPKKAFKEYQIDQSINAFSKNKDFLILYSDQNSVNSYSKAQKLDFNNFQLSDLNIEKTAKNSELIIKNIFYIAPDVNLIAYIKPEMANLSTIANDTKFSEIQFDFVNNEMQIRKDAGIPNWTNQPIKFSKALAYNEINLSNKENSLDLLANIDLASVISLGEKIMVIKGNLSAEFFNTPPNKIIHEIIFQTSNAKVIFADDRNIYNFNYNTGFFRLTHNLDTFLDKNIQLKDINLVTIKNEEDPFLLLVNRENEDSLIYGISFERQVLLDDNLVFQININRRNFQINSATNIPLLASNLKTNNISITNITNERKRYLPTGKLKFVDLSLEPKAENSTAAVLVRLNSSAWYNSSLNVSSDFFIEINNFNSVAKEMGSMWIDQRAFSNFLNVSLVQMTPAYLKDLVKPLNLLPLENEYLKVNSIDYFVEYLSPNNDIITIGAFINFLDLLNNSIQTFKISQSYLANISTEKVFTIVGERINQADENNEENIIDIREAIADSEGRLPANLNNFLPSYFYRSISDKLDPTVEEINAFLLRFVKKISNLNVSITANADDRAGTLKLNFNLDDNVATQNGFFSSKSITFVNFNKISDFYVNFRGATENNADVVDISKINNPIFAEQSPFTLVTGFNLRDLFYNQWPFSITSDEKEAENIQNNIKALINTNLNLMNFNPEFETSSNTSIEAMLLSIKDGILKIKISYPAITSELSTALGLDLNKSKEVTFINLPKINEVFNITMDNEKVNEIIEKYDSEFTIDETKTKEIFEAMNINGYDKDQDLAFDLKWDGEILKINAKAKRNNFNSSGVNFLPVEYNLEMSWVAKNYPGHVKRIVSITVPILAISISLFITLIIIYKRKVKLRKYF</sequence>
<dbReference type="Proteomes" id="UP001059252">
    <property type="component" value="Chromosome"/>
</dbReference>
<keyword evidence="3" id="KW-1185">Reference proteome</keyword>
<gene>
    <name evidence="2" type="ORF">NV226_01140</name>
</gene>
<proteinExistence type="predicted"/>
<keyword evidence="1" id="KW-0472">Membrane</keyword>